<feature type="domain" description="Thiolase C-terminal" evidence="9">
    <location>
        <begin position="277"/>
        <end position="398"/>
    </location>
</feature>
<dbReference type="GO" id="GO:0003985">
    <property type="term" value="F:acetyl-CoA C-acetyltransferase activity"/>
    <property type="evidence" value="ECO:0007669"/>
    <property type="project" value="UniProtKB-EC"/>
</dbReference>
<dbReference type="PROSITE" id="PS00099">
    <property type="entry name" value="THIOLASE_3"/>
    <property type="match status" value="1"/>
</dbReference>
<dbReference type="NCBIfam" id="TIGR01930">
    <property type="entry name" value="AcCoA-C-Actrans"/>
    <property type="match status" value="1"/>
</dbReference>
<evidence type="ECO:0000256" key="4">
    <source>
        <dbReference type="ARBA" id="ARBA00023315"/>
    </source>
</evidence>
<evidence type="ECO:0000256" key="7">
    <source>
        <dbReference type="RuleBase" id="RU003557"/>
    </source>
</evidence>
<accession>W9H9S1</accession>
<dbReference type="GO" id="GO:0042619">
    <property type="term" value="P:poly-hydroxybutyrate biosynthetic process"/>
    <property type="evidence" value="ECO:0007669"/>
    <property type="project" value="UniProtKB-KW"/>
</dbReference>
<evidence type="ECO:0000256" key="6">
    <source>
        <dbReference type="PIRSR" id="PIRSR000429-1"/>
    </source>
</evidence>
<evidence type="ECO:0000313" key="10">
    <source>
        <dbReference type="EMBL" id="EWY41457.1"/>
    </source>
</evidence>
<comment type="pathway">
    <text evidence="5">Metabolic intermediate biosynthesis; (R)-mevalonate biosynthesis; (R)-mevalonate from acetyl-CoA: step 1/3.</text>
</comment>
<name>W9H9S1_9PROT</name>
<sequence length="400" mass="41318">MSNTSPTVDPIVIVAAARTPLGRFQGDLAAVSAPQLGAHVIRAALARAGLAPDRIDEALMGCVLPAGQGQAPARQAVRGAGLPDQVGATTVNKVCGSGMKATMLAHDLIRAGSADIVVAGGMESMSGAPYLLAKARARYRVGHDRILDHMMLDGLEDAYEAGRSMGDFGEAAAHEYRFSRADQDAYAVETLTRARSAIAEGAFKAEIAPVTVAAKGGERVVDTDEHPLKVSPEKIPALKPAFRPDGTITAASASANADGAAALILTRRSIARADGLPILAEIKAHATHSQEPAWYTTAPIPAIRKLLDKTGWTAADVDLFEINEAFAVVAMAAARDLGIPRDQLNVHGGACALGHPIGATGARLIVTLLHALERRGLSRGVAALCIGGGEATAIAVERVG</sequence>
<dbReference type="FunFam" id="3.40.47.10:FF:000010">
    <property type="entry name" value="Acetyl-CoA acetyltransferase (Thiolase)"/>
    <property type="match status" value="1"/>
</dbReference>
<evidence type="ECO:0000256" key="3">
    <source>
        <dbReference type="ARBA" id="ARBA00022752"/>
    </source>
</evidence>
<proteinExistence type="inferred from homology"/>
<evidence type="ECO:0000313" key="11">
    <source>
        <dbReference type="Proteomes" id="UP000019486"/>
    </source>
</evidence>
<dbReference type="RefSeq" id="WP_037449368.1">
    <property type="nucleotide sequence ID" value="NZ_AVFL01000004.1"/>
</dbReference>
<dbReference type="InterPro" id="IPR002155">
    <property type="entry name" value="Thiolase"/>
</dbReference>
<evidence type="ECO:0000259" key="8">
    <source>
        <dbReference type="Pfam" id="PF00108"/>
    </source>
</evidence>
<feature type="active site" description="Proton acceptor" evidence="6">
    <location>
        <position position="355"/>
    </location>
</feature>
<dbReference type="Proteomes" id="UP000019486">
    <property type="component" value="Unassembled WGS sequence"/>
</dbReference>
<feature type="active site" description="Proton acceptor" evidence="6">
    <location>
        <position position="385"/>
    </location>
</feature>
<evidence type="ECO:0000256" key="2">
    <source>
        <dbReference type="ARBA" id="ARBA00022679"/>
    </source>
</evidence>
<dbReference type="SUPFAM" id="SSF53901">
    <property type="entry name" value="Thiolase-like"/>
    <property type="match status" value="2"/>
</dbReference>
<dbReference type="PATRIC" id="fig|1385369.3.peg.1653"/>
<dbReference type="STRING" id="1385369.N825_28555"/>
<feature type="domain" description="Thiolase N-terminal" evidence="8">
    <location>
        <begin position="11"/>
        <end position="268"/>
    </location>
</feature>
<dbReference type="PIRSF" id="PIRSF000429">
    <property type="entry name" value="Ac-CoA_Ac_transf"/>
    <property type="match status" value="1"/>
</dbReference>
<dbReference type="PANTHER" id="PTHR18919">
    <property type="entry name" value="ACETYL-COA C-ACYLTRANSFERASE"/>
    <property type="match status" value="1"/>
</dbReference>
<evidence type="ECO:0000256" key="1">
    <source>
        <dbReference type="ARBA" id="ARBA00010982"/>
    </source>
</evidence>
<dbReference type="Pfam" id="PF02803">
    <property type="entry name" value="Thiolase_C"/>
    <property type="match status" value="1"/>
</dbReference>
<dbReference type="CDD" id="cd00751">
    <property type="entry name" value="thiolase"/>
    <property type="match status" value="1"/>
</dbReference>
<evidence type="ECO:0000256" key="5">
    <source>
        <dbReference type="ARBA" id="ARBA00037924"/>
    </source>
</evidence>
<dbReference type="InterPro" id="IPR020616">
    <property type="entry name" value="Thiolase_N"/>
</dbReference>
<comment type="similarity">
    <text evidence="1 7">Belongs to the thiolase-like superfamily. Thiolase family.</text>
</comment>
<keyword evidence="3" id="KW-0583">PHB biosynthesis</keyword>
<feature type="active site" description="Acyl-thioester intermediate" evidence="6">
    <location>
        <position position="95"/>
    </location>
</feature>
<dbReference type="EMBL" id="AVFL01000004">
    <property type="protein sequence ID" value="EWY41457.1"/>
    <property type="molecule type" value="Genomic_DNA"/>
</dbReference>
<dbReference type="InterPro" id="IPR020610">
    <property type="entry name" value="Thiolase_AS"/>
</dbReference>
<keyword evidence="4 7" id="KW-0012">Acyltransferase</keyword>
<reference evidence="10 11" key="1">
    <citation type="submission" date="2013-08" db="EMBL/GenBank/DDBJ databases">
        <title>The genome sequence of Skermanella stibiiresistens.</title>
        <authorList>
            <person name="Zhu W."/>
            <person name="Wang G."/>
        </authorList>
    </citation>
    <scope>NUCLEOTIDE SEQUENCE [LARGE SCALE GENOMIC DNA]</scope>
    <source>
        <strain evidence="10 11">SB22</strain>
    </source>
</reference>
<dbReference type="OrthoDB" id="9764638at2"/>
<dbReference type="AlphaFoldDB" id="W9H9S1"/>
<dbReference type="EC" id="2.3.1.9" evidence="10"/>
<dbReference type="InterPro" id="IPR016039">
    <property type="entry name" value="Thiolase-like"/>
</dbReference>
<dbReference type="PANTHER" id="PTHR18919:SF138">
    <property type="entry name" value="ACETYL-COA C-ACETYLTRANSFERASE"/>
    <property type="match status" value="1"/>
</dbReference>
<organism evidence="10 11">
    <name type="scientific">Skermanella stibiiresistens SB22</name>
    <dbReference type="NCBI Taxonomy" id="1385369"/>
    <lineage>
        <taxon>Bacteria</taxon>
        <taxon>Pseudomonadati</taxon>
        <taxon>Pseudomonadota</taxon>
        <taxon>Alphaproteobacteria</taxon>
        <taxon>Rhodospirillales</taxon>
        <taxon>Azospirillaceae</taxon>
        <taxon>Skermanella</taxon>
    </lineage>
</organism>
<keyword evidence="11" id="KW-1185">Reference proteome</keyword>
<dbReference type="InterPro" id="IPR020617">
    <property type="entry name" value="Thiolase_C"/>
</dbReference>
<keyword evidence="2 7" id="KW-0808">Transferase</keyword>
<dbReference type="GO" id="GO:0044281">
    <property type="term" value="P:small molecule metabolic process"/>
    <property type="evidence" value="ECO:0007669"/>
    <property type="project" value="UniProtKB-ARBA"/>
</dbReference>
<dbReference type="Pfam" id="PF00108">
    <property type="entry name" value="Thiolase_N"/>
    <property type="match status" value="1"/>
</dbReference>
<dbReference type="Gene3D" id="3.40.47.10">
    <property type="match status" value="2"/>
</dbReference>
<protein>
    <submittedName>
        <fullName evidence="10">Acetyl-CoA acetyltransferase</fullName>
        <ecNumber evidence="10">2.3.1.9</ecNumber>
    </submittedName>
</protein>
<gene>
    <name evidence="10" type="ORF">N825_28555</name>
</gene>
<comment type="caution">
    <text evidence="10">The sequence shown here is derived from an EMBL/GenBank/DDBJ whole genome shotgun (WGS) entry which is preliminary data.</text>
</comment>
<evidence type="ECO:0000259" key="9">
    <source>
        <dbReference type="Pfam" id="PF02803"/>
    </source>
</evidence>